<evidence type="ECO:0000259" key="7">
    <source>
        <dbReference type="PROSITE" id="PS50048"/>
    </source>
</evidence>
<feature type="compositionally biased region" description="Low complexity" evidence="6">
    <location>
        <begin position="81"/>
        <end position="94"/>
    </location>
</feature>
<protein>
    <recommendedName>
        <fullName evidence="7">Zn(2)-C6 fungal-type domain-containing protein</fullName>
    </recommendedName>
</protein>
<feature type="compositionally biased region" description="Gly residues" evidence="6">
    <location>
        <begin position="111"/>
        <end position="121"/>
    </location>
</feature>
<gene>
    <name evidence="8" type="ORF">N7460_002191</name>
</gene>
<reference evidence="8" key="1">
    <citation type="journal article" date="2023" name="IMA Fungus">
        <title>Comparative genomic study of the Penicillium genus elucidates a diverse pangenome and 15 lateral gene transfer events.</title>
        <authorList>
            <person name="Petersen C."/>
            <person name="Sorensen T."/>
            <person name="Nielsen M.R."/>
            <person name="Sondergaard T.E."/>
            <person name="Sorensen J.L."/>
            <person name="Fitzpatrick D.A."/>
            <person name="Frisvad J.C."/>
            <person name="Nielsen K.L."/>
        </authorList>
    </citation>
    <scope>NUCLEOTIDE SEQUENCE</scope>
    <source>
        <strain evidence="8">IBT 15450</strain>
    </source>
</reference>
<dbReference type="GO" id="GO:0008270">
    <property type="term" value="F:zinc ion binding"/>
    <property type="evidence" value="ECO:0007669"/>
    <property type="project" value="InterPro"/>
</dbReference>
<dbReference type="Pfam" id="PF00172">
    <property type="entry name" value="Zn_clus"/>
    <property type="match status" value="1"/>
</dbReference>
<evidence type="ECO:0000256" key="2">
    <source>
        <dbReference type="ARBA" id="ARBA00023015"/>
    </source>
</evidence>
<dbReference type="Gene3D" id="4.10.240.10">
    <property type="entry name" value="Zn(2)-C6 fungal-type DNA-binding domain"/>
    <property type="match status" value="1"/>
</dbReference>
<dbReference type="AlphaFoldDB" id="A0AAD6NDG3"/>
<keyword evidence="3" id="KW-0238">DNA-binding</keyword>
<reference evidence="8" key="2">
    <citation type="submission" date="2023-01" db="EMBL/GenBank/DDBJ databases">
        <authorList>
            <person name="Petersen C."/>
        </authorList>
    </citation>
    <scope>NUCLEOTIDE SEQUENCE</scope>
    <source>
        <strain evidence="8">IBT 15450</strain>
    </source>
</reference>
<keyword evidence="9" id="KW-1185">Reference proteome</keyword>
<dbReference type="PROSITE" id="PS50048">
    <property type="entry name" value="ZN2_CY6_FUNGAL_2"/>
    <property type="match status" value="1"/>
</dbReference>
<evidence type="ECO:0000256" key="6">
    <source>
        <dbReference type="SAM" id="MobiDB-lite"/>
    </source>
</evidence>
<keyword evidence="4" id="KW-0804">Transcription</keyword>
<dbReference type="Proteomes" id="UP001219568">
    <property type="component" value="Unassembled WGS sequence"/>
</dbReference>
<comment type="subcellular location">
    <subcellularLocation>
        <location evidence="1">Nucleus</location>
    </subcellularLocation>
</comment>
<sequence>MPDAKTKIRPQQSCLKCRERKVKCDRSIPCHACIIRGLEAECTYLTTAEDRAHISQAEIIDQLRREVAQLRGRLNQPPRDPSQSPSLGSRLSPGSDRDRDGDERRQHTPGSGSGAGAGAGAAHGYLNQSQSQQAIMGYGPAYGSRDAQGFLTGHGHGHGHDPGEGSWRGSSPSSTMTSSATVMSPESTGSENGSGSGPGSGSGFPVATGYVPQVADVDGSGVSGDALVLGHSLEDPTMSGCYAGNLGASFSPGDMSGVVPMTGLPPSGIPTKDGLAGLHAPIYRADGVEYLMSDGAETHPRYPDQSVNYPISSTQYGEEDRPAFPQWGDVYSQQQGQLQQGYPHQTPSHSSTNTFANISNIHTAITNRNPYTDAPPFPLPTPTPAIAADPSNFPNPTSQHIPSPAITNHIPNSWKGQGKQELLETLLETIGSCDEQSVAQVVQVVRTSASPEEAVSGICRVLGIGNGR</sequence>
<dbReference type="GO" id="GO:0003677">
    <property type="term" value="F:DNA binding"/>
    <property type="evidence" value="ECO:0007669"/>
    <property type="project" value="UniProtKB-KW"/>
</dbReference>
<evidence type="ECO:0000256" key="3">
    <source>
        <dbReference type="ARBA" id="ARBA00023125"/>
    </source>
</evidence>
<feature type="compositionally biased region" description="Gly residues" evidence="6">
    <location>
        <begin position="192"/>
        <end position="202"/>
    </location>
</feature>
<feature type="region of interest" description="Disordered" evidence="6">
    <location>
        <begin position="73"/>
        <end position="122"/>
    </location>
</feature>
<dbReference type="PANTHER" id="PTHR31001">
    <property type="entry name" value="UNCHARACTERIZED TRANSCRIPTIONAL REGULATORY PROTEIN"/>
    <property type="match status" value="1"/>
</dbReference>
<proteinExistence type="predicted"/>
<dbReference type="SUPFAM" id="SSF57701">
    <property type="entry name" value="Zn2/Cys6 DNA-binding domain"/>
    <property type="match status" value="1"/>
</dbReference>
<organism evidence="8 9">
    <name type="scientific">Penicillium canescens</name>
    <dbReference type="NCBI Taxonomy" id="5083"/>
    <lineage>
        <taxon>Eukaryota</taxon>
        <taxon>Fungi</taxon>
        <taxon>Dikarya</taxon>
        <taxon>Ascomycota</taxon>
        <taxon>Pezizomycotina</taxon>
        <taxon>Eurotiomycetes</taxon>
        <taxon>Eurotiomycetidae</taxon>
        <taxon>Eurotiales</taxon>
        <taxon>Aspergillaceae</taxon>
        <taxon>Penicillium</taxon>
    </lineage>
</organism>
<feature type="compositionally biased region" description="Low complexity" evidence="6">
    <location>
        <begin position="170"/>
        <end position="191"/>
    </location>
</feature>
<evidence type="ECO:0000313" key="9">
    <source>
        <dbReference type="Proteomes" id="UP001219568"/>
    </source>
</evidence>
<dbReference type="EMBL" id="JAQJZL010000002">
    <property type="protein sequence ID" value="KAJ6051657.1"/>
    <property type="molecule type" value="Genomic_DNA"/>
</dbReference>
<name>A0AAD6NDG3_PENCN</name>
<comment type="caution">
    <text evidence="8">The sequence shown here is derived from an EMBL/GenBank/DDBJ whole genome shotgun (WGS) entry which is preliminary data.</text>
</comment>
<dbReference type="SMART" id="SM00066">
    <property type="entry name" value="GAL4"/>
    <property type="match status" value="1"/>
</dbReference>
<evidence type="ECO:0000313" key="8">
    <source>
        <dbReference type="EMBL" id="KAJ6051657.1"/>
    </source>
</evidence>
<dbReference type="InterPro" id="IPR036864">
    <property type="entry name" value="Zn2-C6_fun-type_DNA-bd_sf"/>
</dbReference>
<feature type="region of interest" description="Disordered" evidence="6">
    <location>
        <begin position="147"/>
        <end position="205"/>
    </location>
</feature>
<dbReference type="InterPro" id="IPR050613">
    <property type="entry name" value="Sec_Metabolite_Reg"/>
</dbReference>
<evidence type="ECO:0000256" key="5">
    <source>
        <dbReference type="ARBA" id="ARBA00023242"/>
    </source>
</evidence>
<keyword evidence="5" id="KW-0539">Nucleus</keyword>
<feature type="domain" description="Zn(2)-C6 fungal-type" evidence="7">
    <location>
        <begin position="13"/>
        <end position="44"/>
    </location>
</feature>
<keyword evidence="2" id="KW-0805">Transcription regulation</keyword>
<accession>A0AAD6NDG3</accession>
<evidence type="ECO:0000256" key="4">
    <source>
        <dbReference type="ARBA" id="ARBA00023163"/>
    </source>
</evidence>
<dbReference type="InterPro" id="IPR001138">
    <property type="entry name" value="Zn2Cys6_DnaBD"/>
</dbReference>
<dbReference type="PROSITE" id="PS00463">
    <property type="entry name" value="ZN2_CY6_FUNGAL_1"/>
    <property type="match status" value="1"/>
</dbReference>
<feature type="compositionally biased region" description="Basic and acidic residues" evidence="6">
    <location>
        <begin position="95"/>
        <end position="106"/>
    </location>
</feature>
<dbReference type="GO" id="GO:0005634">
    <property type="term" value="C:nucleus"/>
    <property type="evidence" value="ECO:0007669"/>
    <property type="project" value="UniProtKB-SubCell"/>
</dbReference>
<dbReference type="GO" id="GO:0000981">
    <property type="term" value="F:DNA-binding transcription factor activity, RNA polymerase II-specific"/>
    <property type="evidence" value="ECO:0007669"/>
    <property type="project" value="InterPro"/>
</dbReference>
<evidence type="ECO:0000256" key="1">
    <source>
        <dbReference type="ARBA" id="ARBA00004123"/>
    </source>
</evidence>
<dbReference type="CDD" id="cd00067">
    <property type="entry name" value="GAL4"/>
    <property type="match status" value="1"/>
</dbReference>